<name>A0A7K0DVI2_9NOCA</name>
<keyword evidence="1" id="KW-0812">Transmembrane</keyword>
<proteinExistence type="predicted"/>
<dbReference type="AlphaFoldDB" id="A0A7K0DVI2"/>
<reference evidence="2 3" key="1">
    <citation type="submission" date="2019-10" db="EMBL/GenBank/DDBJ databases">
        <title>Nocardia macrotermitis sp. nov. and Nocardia aurantia sp. nov., isolated from the gut of fungus growing-termite Macrotermes natalensis.</title>
        <authorList>
            <person name="Benndorf R."/>
            <person name="Schwitalla J."/>
            <person name="Martin K."/>
            <person name="De Beer W."/>
            <person name="Kaster A.-K."/>
            <person name="Vollmers J."/>
            <person name="Poulsen M."/>
            <person name="Beemelmanns C."/>
        </authorList>
    </citation>
    <scope>NUCLEOTIDE SEQUENCE [LARGE SCALE GENOMIC DNA]</scope>
    <source>
        <strain evidence="2 3">RB56</strain>
    </source>
</reference>
<organism evidence="2 3">
    <name type="scientific">Nocardia aurantia</name>
    <dbReference type="NCBI Taxonomy" id="2585199"/>
    <lineage>
        <taxon>Bacteria</taxon>
        <taxon>Bacillati</taxon>
        <taxon>Actinomycetota</taxon>
        <taxon>Actinomycetes</taxon>
        <taxon>Mycobacteriales</taxon>
        <taxon>Nocardiaceae</taxon>
        <taxon>Nocardia</taxon>
    </lineage>
</organism>
<comment type="caution">
    <text evidence="2">The sequence shown here is derived from an EMBL/GenBank/DDBJ whole genome shotgun (WGS) entry which is preliminary data.</text>
</comment>
<protein>
    <submittedName>
        <fullName evidence="2">Uncharacterized protein</fullName>
    </submittedName>
</protein>
<accession>A0A7K0DVI2</accession>
<gene>
    <name evidence="2" type="ORF">NRB56_53860</name>
</gene>
<evidence type="ECO:0000313" key="3">
    <source>
        <dbReference type="Proteomes" id="UP000431401"/>
    </source>
</evidence>
<feature type="transmembrane region" description="Helical" evidence="1">
    <location>
        <begin position="26"/>
        <end position="45"/>
    </location>
</feature>
<evidence type="ECO:0000256" key="1">
    <source>
        <dbReference type="SAM" id="Phobius"/>
    </source>
</evidence>
<keyword evidence="3" id="KW-1185">Reference proteome</keyword>
<sequence>MKKLILATLTIIVLWSTIDYSRTAGHLGIPILIGVVGALLLANLATQ</sequence>
<dbReference type="Proteomes" id="UP000431401">
    <property type="component" value="Unassembled WGS sequence"/>
</dbReference>
<keyword evidence="1" id="KW-0472">Membrane</keyword>
<dbReference type="EMBL" id="WEGI01000012">
    <property type="protein sequence ID" value="MQY29793.1"/>
    <property type="molecule type" value="Genomic_DNA"/>
</dbReference>
<dbReference type="RefSeq" id="WP_153346963.1">
    <property type="nucleotide sequence ID" value="NZ_WEGI01000012.1"/>
</dbReference>
<evidence type="ECO:0000313" key="2">
    <source>
        <dbReference type="EMBL" id="MQY29793.1"/>
    </source>
</evidence>
<keyword evidence="1" id="KW-1133">Transmembrane helix</keyword>